<gene>
    <name evidence="10" type="ORF">OMM_14587</name>
</gene>
<comment type="caution">
    <text evidence="10">The sequence shown here is derived from an EMBL/GenBank/DDBJ whole genome shotgun (WGS) entry which is preliminary data.</text>
</comment>
<evidence type="ECO:0000256" key="7">
    <source>
        <dbReference type="ARBA" id="ARBA00033354"/>
    </source>
</evidence>
<comment type="catalytic activity">
    <reaction evidence="8">
        <text>2 cob(II)yrinate a,c diamide + reduced [electron-transfer flavoprotein] + 2 ATP = 2 adenosylcob(III)yrinate a,c-diamide + 2 triphosphate + oxidized [electron-transfer flavoprotein] + 3 H(+)</text>
        <dbReference type="Rhea" id="RHEA:11528"/>
        <dbReference type="Rhea" id="RHEA-COMP:10685"/>
        <dbReference type="Rhea" id="RHEA-COMP:10686"/>
        <dbReference type="ChEBI" id="CHEBI:15378"/>
        <dbReference type="ChEBI" id="CHEBI:18036"/>
        <dbReference type="ChEBI" id="CHEBI:30616"/>
        <dbReference type="ChEBI" id="CHEBI:57692"/>
        <dbReference type="ChEBI" id="CHEBI:58307"/>
        <dbReference type="ChEBI" id="CHEBI:58503"/>
        <dbReference type="ChEBI" id="CHEBI:58537"/>
        <dbReference type="EC" id="2.5.1.17"/>
    </reaction>
</comment>
<dbReference type="Pfam" id="PF02572">
    <property type="entry name" value="CobA_CobO_BtuR"/>
    <property type="match status" value="1"/>
</dbReference>
<proteinExistence type="inferred from homology"/>
<dbReference type="GO" id="GO:0008817">
    <property type="term" value="F:corrinoid adenosyltransferase activity"/>
    <property type="evidence" value="ECO:0007669"/>
    <property type="project" value="UniProtKB-EC"/>
</dbReference>
<comment type="pathway">
    <text evidence="1">Cofactor biosynthesis; adenosylcobalamin biosynthesis; adenosylcobalamin from cob(II)yrinate a,c-diamide: step 2/7.</text>
</comment>
<organism evidence="10 11">
    <name type="scientific">Candidatus Magnetoglobus multicellularis str. Araruama</name>
    <dbReference type="NCBI Taxonomy" id="890399"/>
    <lineage>
        <taxon>Bacteria</taxon>
        <taxon>Pseudomonadati</taxon>
        <taxon>Thermodesulfobacteriota</taxon>
        <taxon>Desulfobacteria</taxon>
        <taxon>Desulfobacterales</taxon>
        <taxon>Desulfobacteraceae</taxon>
        <taxon>Candidatus Magnetoglobus</taxon>
    </lineage>
</organism>
<dbReference type="GO" id="GO:0009236">
    <property type="term" value="P:cobalamin biosynthetic process"/>
    <property type="evidence" value="ECO:0007669"/>
    <property type="project" value="UniProtKB-UniPathway"/>
</dbReference>
<evidence type="ECO:0000256" key="1">
    <source>
        <dbReference type="ARBA" id="ARBA00005121"/>
    </source>
</evidence>
<evidence type="ECO:0000313" key="10">
    <source>
        <dbReference type="EMBL" id="ETR65234.1"/>
    </source>
</evidence>
<dbReference type="Gene3D" id="3.40.50.300">
    <property type="entry name" value="P-loop containing nucleotide triphosphate hydrolases"/>
    <property type="match status" value="1"/>
</dbReference>
<evidence type="ECO:0000256" key="3">
    <source>
        <dbReference type="ARBA" id="ARBA00012454"/>
    </source>
</evidence>
<reference evidence="11" key="1">
    <citation type="submission" date="2012-11" db="EMBL/GenBank/DDBJ databases">
        <authorList>
            <person name="Lucero-Rivera Y.E."/>
            <person name="Tovar-Ramirez D."/>
        </authorList>
    </citation>
    <scope>NUCLEOTIDE SEQUENCE [LARGE SCALE GENOMIC DNA]</scope>
    <source>
        <strain evidence="11">Araruama</strain>
    </source>
</reference>
<dbReference type="GO" id="GO:0005524">
    <property type="term" value="F:ATP binding"/>
    <property type="evidence" value="ECO:0007669"/>
    <property type="project" value="InterPro"/>
</dbReference>
<dbReference type="SUPFAM" id="SSF52540">
    <property type="entry name" value="P-loop containing nucleoside triphosphate hydrolases"/>
    <property type="match status" value="1"/>
</dbReference>
<dbReference type="PANTHER" id="PTHR46638:SF1">
    <property type="entry name" value="CORRINOID ADENOSYLTRANSFERASE"/>
    <property type="match status" value="1"/>
</dbReference>
<accession>A0A1V1NRN6</accession>
<comment type="catalytic activity">
    <reaction evidence="9">
        <text>2 cob(II)alamin + reduced [electron-transfer flavoprotein] + 2 ATP = 2 adenosylcob(III)alamin + 2 triphosphate + oxidized [electron-transfer flavoprotein] + 3 H(+)</text>
        <dbReference type="Rhea" id="RHEA:28671"/>
        <dbReference type="Rhea" id="RHEA-COMP:10685"/>
        <dbReference type="Rhea" id="RHEA-COMP:10686"/>
        <dbReference type="ChEBI" id="CHEBI:15378"/>
        <dbReference type="ChEBI" id="CHEBI:16304"/>
        <dbReference type="ChEBI" id="CHEBI:18036"/>
        <dbReference type="ChEBI" id="CHEBI:18408"/>
        <dbReference type="ChEBI" id="CHEBI:30616"/>
        <dbReference type="ChEBI" id="CHEBI:57692"/>
        <dbReference type="ChEBI" id="CHEBI:58307"/>
        <dbReference type="EC" id="2.5.1.17"/>
    </reaction>
</comment>
<evidence type="ECO:0000256" key="6">
    <source>
        <dbReference type="ARBA" id="ARBA00033334"/>
    </source>
</evidence>
<dbReference type="AlphaFoldDB" id="A0A1V1NRN6"/>
<dbReference type="PANTHER" id="PTHR46638">
    <property type="entry name" value="CORRINOID ADENOSYLTRANSFERASE"/>
    <property type="match status" value="1"/>
</dbReference>
<evidence type="ECO:0000256" key="8">
    <source>
        <dbReference type="ARBA" id="ARBA00048555"/>
    </source>
</evidence>
<dbReference type="InterPro" id="IPR027417">
    <property type="entry name" value="P-loop_NTPase"/>
</dbReference>
<evidence type="ECO:0000256" key="4">
    <source>
        <dbReference type="ARBA" id="ARBA00024929"/>
    </source>
</evidence>
<sequence length="83" mass="9317">MKEGLVIVNTGDGKGKTTAALGQAFRAMGYKYKVCVIQFIKGTWKYGELVSKDQFKDLLDFHVMGKGFTFKSENLEEDKKNST</sequence>
<comment type="function">
    <text evidence="4">Required for both de novo synthesis of the corrin ring for the assimilation of exogenous corrinoids. Participates in the adenosylation of a variety of incomplete and complete corrinoids.</text>
</comment>
<dbReference type="EMBL" id="ATBP01003050">
    <property type="protein sequence ID" value="ETR65234.1"/>
    <property type="molecule type" value="Genomic_DNA"/>
</dbReference>
<dbReference type="EC" id="2.5.1.17" evidence="3"/>
<protein>
    <recommendedName>
        <fullName evidence="3">corrinoid adenosyltransferase</fullName>
        <ecNumber evidence="3">2.5.1.17</ecNumber>
    </recommendedName>
    <alternativeName>
        <fullName evidence="5">Cob(II)alamin adenosyltransferase</fullName>
    </alternativeName>
    <alternativeName>
        <fullName evidence="7">Cob(II)yrinic acid a,c-diamide adenosyltransferase</fullName>
    </alternativeName>
    <alternativeName>
        <fullName evidence="6">Cobinamide/cobalamin adenosyltransferase</fullName>
    </alternativeName>
</protein>
<evidence type="ECO:0000313" key="11">
    <source>
        <dbReference type="Proteomes" id="UP000189670"/>
    </source>
</evidence>
<dbReference type="InterPro" id="IPR003724">
    <property type="entry name" value="CblAdoTrfase_CobA"/>
</dbReference>
<dbReference type="Proteomes" id="UP000189670">
    <property type="component" value="Unassembled WGS sequence"/>
</dbReference>
<comment type="similarity">
    <text evidence="2">Belongs to the Cob(I)alamin adenosyltransferase family.</text>
</comment>
<name>A0A1V1NRN6_9BACT</name>
<evidence type="ECO:0000256" key="5">
    <source>
        <dbReference type="ARBA" id="ARBA00031529"/>
    </source>
</evidence>
<evidence type="ECO:0000256" key="2">
    <source>
        <dbReference type="ARBA" id="ARBA00007487"/>
    </source>
</evidence>
<dbReference type="UniPathway" id="UPA00148">
    <property type="reaction ID" value="UER00233"/>
</dbReference>
<evidence type="ECO:0000256" key="9">
    <source>
        <dbReference type="ARBA" id="ARBA00048692"/>
    </source>
</evidence>